<comment type="caution">
    <text evidence="1">The sequence shown here is derived from an EMBL/GenBank/DDBJ whole genome shotgun (WGS) entry which is preliminary data.</text>
</comment>
<evidence type="ECO:0000313" key="1">
    <source>
        <dbReference type="EMBL" id="MEW9306466.1"/>
    </source>
</evidence>
<organism evidence="1 2">
    <name type="scientific">Labrys neptuniae</name>
    <dbReference type="NCBI Taxonomy" id="376174"/>
    <lineage>
        <taxon>Bacteria</taxon>
        <taxon>Pseudomonadati</taxon>
        <taxon>Pseudomonadota</taxon>
        <taxon>Alphaproteobacteria</taxon>
        <taxon>Hyphomicrobiales</taxon>
        <taxon>Xanthobacteraceae</taxon>
        <taxon>Labrys</taxon>
    </lineage>
</organism>
<dbReference type="RefSeq" id="WP_367624191.1">
    <property type="nucleotide sequence ID" value="NZ_JBFNQD010000003.1"/>
</dbReference>
<keyword evidence="2" id="KW-1185">Reference proteome</keyword>
<reference evidence="1 2" key="1">
    <citation type="submission" date="2024-07" db="EMBL/GenBank/DDBJ databases">
        <title>Description of Labrys sedimenti sp. nov., isolated from a diclofenac-degrading enrichment culture.</title>
        <authorList>
            <person name="Tancsics A."/>
            <person name="Csepanyi A."/>
        </authorList>
    </citation>
    <scope>NUCLEOTIDE SEQUENCE [LARGE SCALE GENOMIC DNA]</scope>
    <source>
        <strain evidence="1 2">LMG 23578</strain>
    </source>
</reference>
<dbReference type="EMBL" id="JBFNQD010000003">
    <property type="protein sequence ID" value="MEW9306466.1"/>
    <property type="molecule type" value="Genomic_DNA"/>
</dbReference>
<accession>A0ABV3PLD7</accession>
<proteinExistence type="predicted"/>
<dbReference type="Proteomes" id="UP001555786">
    <property type="component" value="Unassembled WGS sequence"/>
</dbReference>
<gene>
    <name evidence="1" type="ORF">ABXS05_13025</name>
</gene>
<evidence type="ECO:0000313" key="2">
    <source>
        <dbReference type="Proteomes" id="UP001555786"/>
    </source>
</evidence>
<protein>
    <submittedName>
        <fullName evidence="1">Uncharacterized protein</fullName>
    </submittedName>
</protein>
<sequence length="70" mass="7544">MAFVKNDEGLVPGLVADLERDLGKALRKKGITKGPAPILQLVPLELRTTPMQGIRTQFERGGLALGGFWG</sequence>
<name>A0ABV3PLD7_9HYPH</name>